<keyword evidence="9 10" id="KW-0807">Transducer</keyword>
<comment type="similarity">
    <text evidence="10">Belongs to the insect chemoreceptor superfamily. Heteromeric odorant receptor channel (TC 1.A.69) family.</text>
</comment>
<keyword evidence="5 10" id="KW-0552">Olfaction</keyword>
<evidence type="ECO:0000313" key="11">
    <source>
        <dbReference type="EMBL" id="KAJ3644234.1"/>
    </source>
</evidence>
<comment type="subcellular location">
    <subcellularLocation>
        <location evidence="1 10">Cell membrane</location>
        <topology evidence="1 10">Multi-pass membrane protein</topology>
    </subcellularLocation>
</comment>
<evidence type="ECO:0000256" key="3">
    <source>
        <dbReference type="ARBA" id="ARBA00022606"/>
    </source>
</evidence>
<evidence type="ECO:0000256" key="9">
    <source>
        <dbReference type="ARBA" id="ARBA00023224"/>
    </source>
</evidence>
<dbReference type="PANTHER" id="PTHR21137">
    <property type="entry name" value="ODORANT RECEPTOR"/>
    <property type="match status" value="1"/>
</dbReference>
<gene>
    <name evidence="11" type="ORF">Zmor_026903</name>
</gene>
<keyword evidence="8 10" id="KW-0675">Receptor</keyword>
<dbReference type="EMBL" id="JALNTZ010000008">
    <property type="protein sequence ID" value="KAJ3644234.1"/>
    <property type="molecule type" value="Genomic_DNA"/>
</dbReference>
<feature type="transmembrane region" description="Helical" evidence="10">
    <location>
        <begin position="359"/>
        <end position="378"/>
    </location>
</feature>
<evidence type="ECO:0000256" key="8">
    <source>
        <dbReference type="ARBA" id="ARBA00023170"/>
    </source>
</evidence>
<comment type="caution">
    <text evidence="11">The sequence shown here is derived from an EMBL/GenBank/DDBJ whole genome shotgun (WGS) entry which is preliminary data.</text>
</comment>
<evidence type="ECO:0000256" key="5">
    <source>
        <dbReference type="ARBA" id="ARBA00022725"/>
    </source>
</evidence>
<reference evidence="11" key="1">
    <citation type="journal article" date="2023" name="G3 (Bethesda)">
        <title>Whole genome assemblies of Zophobas morio and Tenebrio molitor.</title>
        <authorList>
            <person name="Kaur S."/>
            <person name="Stinson S.A."/>
            <person name="diCenzo G.C."/>
        </authorList>
    </citation>
    <scope>NUCLEOTIDE SEQUENCE</scope>
    <source>
        <strain evidence="11">QUZm001</strain>
    </source>
</reference>
<dbReference type="GO" id="GO:0007165">
    <property type="term" value="P:signal transduction"/>
    <property type="evidence" value="ECO:0007669"/>
    <property type="project" value="UniProtKB-KW"/>
</dbReference>
<organism evidence="11 12">
    <name type="scientific">Zophobas morio</name>
    <dbReference type="NCBI Taxonomy" id="2755281"/>
    <lineage>
        <taxon>Eukaryota</taxon>
        <taxon>Metazoa</taxon>
        <taxon>Ecdysozoa</taxon>
        <taxon>Arthropoda</taxon>
        <taxon>Hexapoda</taxon>
        <taxon>Insecta</taxon>
        <taxon>Pterygota</taxon>
        <taxon>Neoptera</taxon>
        <taxon>Endopterygota</taxon>
        <taxon>Coleoptera</taxon>
        <taxon>Polyphaga</taxon>
        <taxon>Cucujiformia</taxon>
        <taxon>Tenebrionidae</taxon>
        <taxon>Zophobas</taxon>
    </lineage>
</organism>
<dbReference type="GO" id="GO:0005886">
    <property type="term" value="C:plasma membrane"/>
    <property type="evidence" value="ECO:0007669"/>
    <property type="project" value="UniProtKB-SubCell"/>
</dbReference>
<evidence type="ECO:0000256" key="7">
    <source>
        <dbReference type="ARBA" id="ARBA00023136"/>
    </source>
</evidence>
<evidence type="ECO:0000313" key="12">
    <source>
        <dbReference type="Proteomes" id="UP001168821"/>
    </source>
</evidence>
<keyword evidence="7 10" id="KW-0472">Membrane</keyword>
<keyword evidence="2" id="KW-1003">Cell membrane</keyword>
<accession>A0AA38I055</accession>
<feature type="transmembrane region" description="Helical" evidence="10">
    <location>
        <begin position="185"/>
        <end position="204"/>
    </location>
</feature>
<evidence type="ECO:0000256" key="4">
    <source>
        <dbReference type="ARBA" id="ARBA00022692"/>
    </source>
</evidence>
<feature type="transmembrane region" description="Helical" evidence="10">
    <location>
        <begin position="46"/>
        <end position="67"/>
    </location>
</feature>
<protein>
    <recommendedName>
        <fullName evidence="10">Odorant receptor</fullName>
    </recommendedName>
</protein>
<name>A0AA38I055_9CUCU</name>
<dbReference type="Pfam" id="PF02949">
    <property type="entry name" value="7tm_6"/>
    <property type="match status" value="1"/>
</dbReference>
<keyword evidence="3 10" id="KW-0716">Sensory transduction</keyword>
<dbReference type="GO" id="GO:0005549">
    <property type="term" value="F:odorant binding"/>
    <property type="evidence" value="ECO:0007669"/>
    <property type="project" value="InterPro"/>
</dbReference>
<dbReference type="AlphaFoldDB" id="A0AA38I055"/>
<evidence type="ECO:0000256" key="1">
    <source>
        <dbReference type="ARBA" id="ARBA00004651"/>
    </source>
</evidence>
<feature type="transmembrane region" description="Helical" evidence="10">
    <location>
        <begin position="130"/>
        <end position="148"/>
    </location>
</feature>
<keyword evidence="12" id="KW-1185">Reference proteome</keyword>
<dbReference type="PANTHER" id="PTHR21137:SF35">
    <property type="entry name" value="ODORANT RECEPTOR 19A-RELATED"/>
    <property type="match status" value="1"/>
</dbReference>
<evidence type="ECO:0000256" key="10">
    <source>
        <dbReference type="RuleBase" id="RU351113"/>
    </source>
</evidence>
<feature type="transmembrane region" description="Helical" evidence="10">
    <location>
        <begin position="79"/>
        <end position="97"/>
    </location>
</feature>
<dbReference type="InterPro" id="IPR004117">
    <property type="entry name" value="7tm6_olfct_rcpt"/>
</dbReference>
<evidence type="ECO:0000256" key="2">
    <source>
        <dbReference type="ARBA" id="ARBA00022475"/>
    </source>
</evidence>
<keyword evidence="6 10" id="KW-1133">Transmembrane helix</keyword>
<sequence length="388" mass="44323">MVCHENNSFKDKIKIAAVTRKILQYSLLWPKDDTELNPGIEYKLKVFGFFLITGTMSLLNTIHFVLVIKNKEDLDIEEVAVIIATYGTYYMVCAYINNQHNLALLLHDLSDFKKFGKPPGFDKKNKQLNFYSKLIVLYSLLAVGFYAYMRYLDRDTCRATHAAKKTNGNFCGLITPLWIPVKTDYFPVFQLLFIYVFIAVHMLVKMGMPISFSALEIAHHIILRINHLKDMIIECLKNKNDEQRSANLKICILYHNEILNLTARLDKTFYHCMFGHFALTGAICAVLEKQIVDGYNVYAGVVHFAGWILALLLGCVGGQHLLDASEVIPGAIWSSNWYMMPAKVQKDVLFMLVNSQNKFFIRTGPFGMLCLPLFVSVLKASYSILCMF</sequence>
<evidence type="ECO:0000256" key="6">
    <source>
        <dbReference type="ARBA" id="ARBA00022989"/>
    </source>
</evidence>
<feature type="transmembrane region" description="Helical" evidence="10">
    <location>
        <begin position="299"/>
        <end position="322"/>
    </location>
</feature>
<dbReference type="Proteomes" id="UP001168821">
    <property type="component" value="Unassembled WGS sequence"/>
</dbReference>
<dbReference type="GO" id="GO:0004984">
    <property type="term" value="F:olfactory receptor activity"/>
    <property type="evidence" value="ECO:0007669"/>
    <property type="project" value="InterPro"/>
</dbReference>
<proteinExistence type="inferred from homology"/>
<keyword evidence="4 10" id="KW-0812">Transmembrane</keyword>
<feature type="transmembrane region" description="Helical" evidence="10">
    <location>
        <begin position="268"/>
        <end position="287"/>
    </location>
</feature>